<evidence type="ECO:0000256" key="3">
    <source>
        <dbReference type="SAM" id="MobiDB-lite"/>
    </source>
</evidence>
<sequence>MAKVFPSVYLLCTLWLIIGSLDTIEARRHSKSLSSRQSTSNPGWWNSWMNLLNNMWGNNPGSWPSNPSPPSNPGRPSPPSNPTPTTTPVRPPPVTTTSVPVTIPTSPPTGPTGPNSTQPGQTLPNTCSQKLVRREWRTLDRNTQRAYIQSVKCLVSKPSKLFPNSQRQLYDDFVYVHDQMRLKVHWVASFLVWHRHFIHLYEQALQDCGYTGGLPRWDWTLDAANMSTAPVWSPDPQVGFGGNGVASQAGDASLAGGKVIDGAFANFQLRYPDQHFLERGFNSPAQFNQGGTIYGSQYFDDKAIAVVHSSTNFLNFHVALEGTNPESPGPDLPGPHGTIHTVIGGDMSPTSYAPNDVSWIFFLHHSNIDYHWTTWQNADLANRLRDFSGNRVEGSSRNNAQLTDKLSFLGIGADPTVSQVMDSSVYPYCYTYASA</sequence>
<dbReference type="EMBL" id="AVOT02007219">
    <property type="protein sequence ID" value="MBW0483417.1"/>
    <property type="molecule type" value="Genomic_DNA"/>
</dbReference>
<evidence type="ECO:0000256" key="2">
    <source>
        <dbReference type="ARBA" id="ARBA00023008"/>
    </source>
</evidence>
<reference evidence="6" key="1">
    <citation type="submission" date="2021-03" db="EMBL/GenBank/DDBJ databases">
        <title>Draft genome sequence of rust myrtle Austropuccinia psidii MF-1, a brazilian biotype.</title>
        <authorList>
            <person name="Quecine M.C."/>
            <person name="Pachon D.M.R."/>
            <person name="Bonatelli M.L."/>
            <person name="Correr F.H."/>
            <person name="Franceschini L.M."/>
            <person name="Leite T.F."/>
            <person name="Margarido G.R.A."/>
            <person name="Almeida C.A."/>
            <person name="Ferrarezi J.A."/>
            <person name="Labate C.A."/>
        </authorList>
    </citation>
    <scope>NUCLEOTIDE SEQUENCE</scope>
    <source>
        <strain evidence="6">MF-1</strain>
    </source>
</reference>
<name>A0A9Q3GXS1_9BASI</name>
<dbReference type="InterPro" id="IPR050316">
    <property type="entry name" value="Tyrosinase/Hemocyanin"/>
</dbReference>
<organism evidence="6 7">
    <name type="scientific">Austropuccinia psidii MF-1</name>
    <dbReference type="NCBI Taxonomy" id="1389203"/>
    <lineage>
        <taxon>Eukaryota</taxon>
        <taxon>Fungi</taxon>
        <taxon>Dikarya</taxon>
        <taxon>Basidiomycota</taxon>
        <taxon>Pucciniomycotina</taxon>
        <taxon>Pucciniomycetes</taxon>
        <taxon>Pucciniales</taxon>
        <taxon>Sphaerophragmiaceae</taxon>
        <taxon>Austropuccinia</taxon>
    </lineage>
</organism>
<proteinExistence type="predicted"/>
<keyword evidence="2" id="KW-0186">Copper</keyword>
<evidence type="ECO:0000256" key="1">
    <source>
        <dbReference type="ARBA" id="ARBA00022723"/>
    </source>
</evidence>
<feature type="compositionally biased region" description="Low complexity" evidence="3">
    <location>
        <begin position="95"/>
        <end position="104"/>
    </location>
</feature>
<dbReference type="AlphaFoldDB" id="A0A9Q3GXS1"/>
<dbReference type="PRINTS" id="PR00092">
    <property type="entry name" value="TYROSINASE"/>
</dbReference>
<dbReference type="InterPro" id="IPR002227">
    <property type="entry name" value="Tyrosinase_Cu-bd"/>
</dbReference>
<accession>A0A9Q3GXS1</accession>
<evidence type="ECO:0000313" key="7">
    <source>
        <dbReference type="Proteomes" id="UP000765509"/>
    </source>
</evidence>
<feature type="signal peptide" evidence="4">
    <location>
        <begin position="1"/>
        <end position="26"/>
    </location>
</feature>
<keyword evidence="7" id="KW-1185">Reference proteome</keyword>
<evidence type="ECO:0000256" key="4">
    <source>
        <dbReference type="SAM" id="SignalP"/>
    </source>
</evidence>
<evidence type="ECO:0000259" key="5">
    <source>
        <dbReference type="Pfam" id="PF00264"/>
    </source>
</evidence>
<dbReference type="GO" id="GO:0046872">
    <property type="term" value="F:metal ion binding"/>
    <property type="evidence" value="ECO:0007669"/>
    <property type="project" value="UniProtKB-KW"/>
</dbReference>
<dbReference type="Pfam" id="PF00264">
    <property type="entry name" value="Tyrosinase"/>
    <property type="match status" value="1"/>
</dbReference>
<dbReference type="Proteomes" id="UP000765509">
    <property type="component" value="Unassembled WGS sequence"/>
</dbReference>
<feature type="domain" description="Tyrosinase copper-binding" evidence="5">
    <location>
        <begin position="169"/>
        <end position="377"/>
    </location>
</feature>
<feature type="chain" id="PRO_5040239565" description="Tyrosinase copper-binding domain-containing protein" evidence="4">
    <location>
        <begin position="27"/>
        <end position="435"/>
    </location>
</feature>
<feature type="compositionally biased region" description="Low complexity" evidence="3">
    <location>
        <begin position="112"/>
        <end position="122"/>
    </location>
</feature>
<dbReference type="PANTHER" id="PTHR11474">
    <property type="entry name" value="TYROSINASE FAMILY MEMBER"/>
    <property type="match status" value="1"/>
</dbReference>
<dbReference type="PANTHER" id="PTHR11474:SF126">
    <property type="entry name" value="TYROSINASE-LIKE PROTEIN TYR-1-RELATED"/>
    <property type="match status" value="1"/>
</dbReference>
<keyword evidence="1" id="KW-0479">Metal-binding</keyword>
<comment type="caution">
    <text evidence="6">The sequence shown here is derived from an EMBL/GenBank/DDBJ whole genome shotgun (WGS) entry which is preliminary data.</text>
</comment>
<keyword evidence="4" id="KW-0732">Signal</keyword>
<dbReference type="InterPro" id="IPR008922">
    <property type="entry name" value="Di-copper_centre_dom_sf"/>
</dbReference>
<feature type="compositionally biased region" description="Pro residues" evidence="3">
    <location>
        <begin position="66"/>
        <end position="82"/>
    </location>
</feature>
<protein>
    <recommendedName>
        <fullName evidence="5">Tyrosinase copper-binding domain-containing protein</fullName>
    </recommendedName>
</protein>
<evidence type="ECO:0000313" key="6">
    <source>
        <dbReference type="EMBL" id="MBW0483417.1"/>
    </source>
</evidence>
<gene>
    <name evidence="6" type="ORF">O181_023132</name>
</gene>
<dbReference type="SUPFAM" id="SSF48056">
    <property type="entry name" value="Di-copper centre-containing domain"/>
    <property type="match status" value="1"/>
</dbReference>
<dbReference type="Gene3D" id="1.10.1280.10">
    <property type="entry name" value="Di-copper center containing domain from catechol oxidase"/>
    <property type="match status" value="1"/>
</dbReference>
<feature type="region of interest" description="Disordered" evidence="3">
    <location>
        <begin position="59"/>
        <end position="126"/>
    </location>
</feature>
<dbReference type="GO" id="GO:0016491">
    <property type="term" value="F:oxidoreductase activity"/>
    <property type="evidence" value="ECO:0007669"/>
    <property type="project" value="InterPro"/>
</dbReference>
<dbReference type="OrthoDB" id="6132182at2759"/>